<dbReference type="OrthoDB" id="767471at2"/>
<keyword evidence="2" id="KW-0472">Membrane</keyword>
<feature type="transmembrane region" description="Helical" evidence="2">
    <location>
        <begin position="6"/>
        <end position="27"/>
    </location>
</feature>
<keyword evidence="4" id="KW-1185">Reference proteome</keyword>
<keyword evidence="2" id="KW-0812">Transmembrane</keyword>
<sequence>MTWTNFLLILLVIYLTYYGLNVIFDLIMASKQPGSESDQDVLFFNEDTSPELITYEEESEAPAPPSAPENPEPDAPKQSNFTSGLLRSTGAVGIKELFNLAKDDLIEYTRAIPY</sequence>
<evidence type="ECO:0000313" key="4">
    <source>
        <dbReference type="Proteomes" id="UP000199226"/>
    </source>
</evidence>
<dbReference type="EMBL" id="FNHH01000003">
    <property type="protein sequence ID" value="SDL86751.1"/>
    <property type="molecule type" value="Genomic_DNA"/>
</dbReference>
<reference evidence="4" key="1">
    <citation type="submission" date="2016-10" db="EMBL/GenBank/DDBJ databases">
        <authorList>
            <person name="Varghese N."/>
            <person name="Submissions S."/>
        </authorList>
    </citation>
    <scope>NUCLEOTIDE SEQUENCE [LARGE SCALE GENOMIC DNA]</scope>
    <source>
        <strain evidence="4">DSM 24536</strain>
    </source>
</reference>
<accession>A0A1G9NK65</accession>
<dbReference type="RefSeq" id="WP_090699643.1">
    <property type="nucleotide sequence ID" value="NZ_FNHH01000003.1"/>
</dbReference>
<feature type="region of interest" description="Disordered" evidence="1">
    <location>
        <begin position="55"/>
        <end position="83"/>
    </location>
</feature>
<dbReference type="Proteomes" id="UP000199226">
    <property type="component" value="Unassembled WGS sequence"/>
</dbReference>
<proteinExistence type="predicted"/>
<evidence type="ECO:0000313" key="3">
    <source>
        <dbReference type="EMBL" id="SDL86751.1"/>
    </source>
</evidence>
<name>A0A1G9NK65_9SPHI</name>
<organism evidence="3 4">
    <name type="scientific">Daejeonella rubra</name>
    <dbReference type="NCBI Taxonomy" id="990371"/>
    <lineage>
        <taxon>Bacteria</taxon>
        <taxon>Pseudomonadati</taxon>
        <taxon>Bacteroidota</taxon>
        <taxon>Sphingobacteriia</taxon>
        <taxon>Sphingobacteriales</taxon>
        <taxon>Sphingobacteriaceae</taxon>
        <taxon>Daejeonella</taxon>
    </lineage>
</organism>
<evidence type="ECO:0000256" key="1">
    <source>
        <dbReference type="SAM" id="MobiDB-lite"/>
    </source>
</evidence>
<gene>
    <name evidence="3" type="ORF">SAMN05421813_10365</name>
</gene>
<dbReference type="STRING" id="990371.SAMN05421813_10365"/>
<keyword evidence="2" id="KW-1133">Transmembrane helix</keyword>
<protein>
    <submittedName>
        <fullName evidence="3">Uncharacterized protein</fullName>
    </submittedName>
</protein>
<evidence type="ECO:0000256" key="2">
    <source>
        <dbReference type="SAM" id="Phobius"/>
    </source>
</evidence>
<dbReference type="AlphaFoldDB" id="A0A1G9NK65"/>